<keyword evidence="2" id="KW-1185">Reference proteome</keyword>
<protein>
    <recommendedName>
        <fullName evidence="3">HTH-like domain-containing protein</fullName>
    </recommendedName>
</protein>
<reference evidence="2" key="1">
    <citation type="submission" date="2016-12" db="EMBL/GenBank/DDBJ databases">
        <authorList>
            <person name="Jung M.Y."/>
            <person name="Lee S.H."/>
        </authorList>
    </citation>
    <scope>NUCLEOTIDE SEQUENCE [LARGE SCALE GENOMIC DNA]</scope>
    <source>
        <strain evidence="2">WiKim39</strain>
    </source>
</reference>
<gene>
    <name evidence="1" type="ORF">BTM29_11955</name>
</gene>
<dbReference type="STRING" id="1847728.BTM29_11955"/>
<evidence type="ECO:0008006" key="3">
    <source>
        <dbReference type="Google" id="ProtNLM"/>
    </source>
</evidence>
<proteinExistence type="predicted"/>
<evidence type="ECO:0000313" key="2">
    <source>
        <dbReference type="Proteomes" id="UP000187499"/>
    </source>
</evidence>
<dbReference type="KEGG" id="lalw:BTM29_11955"/>
<dbReference type="RefSeq" id="WP_076618276.1">
    <property type="nucleotide sequence ID" value="NZ_CP019323.1"/>
</dbReference>
<dbReference type="Proteomes" id="UP000187499">
    <property type="component" value="Chromosome"/>
</dbReference>
<evidence type="ECO:0000313" key="1">
    <source>
        <dbReference type="EMBL" id="APX73217.1"/>
    </source>
</evidence>
<accession>A0A1P8Q5V0</accession>
<sequence>MNQRHRLAYQAIKEVSQNKHGAITLLLGIVGVSRQSYNKFFNRKQTSREAQDELLKERITYWYELNTKSIGAGTILTNLKRNPQVTCKVTIKQVKRLMRELYIRCQVRIKKCDHEKQSEIYLQVK</sequence>
<organism evidence="1 2">
    <name type="scientific">Companilactobacillus allii</name>
    <dbReference type="NCBI Taxonomy" id="1847728"/>
    <lineage>
        <taxon>Bacteria</taxon>
        <taxon>Bacillati</taxon>
        <taxon>Bacillota</taxon>
        <taxon>Bacilli</taxon>
        <taxon>Lactobacillales</taxon>
        <taxon>Lactobacillaceae</taxon>
        <taxon>Companilactobacillus</taxon>
    </lineage>
</organism>
<dbReference type="EMBL" id="CP019323">
    <property type="protein sequence ID" value="APX73217.1"/>
    <property type="molecule type" value="Genomic_DNA"/>
</dbReference>
<dbReference type="AlphaFoldDB" id="A0A1P8Q5V0"/>
<name>A0A1P8Q5V0_9LACO</name>